<evidence type="ECO:0000259" key="6">
    <source>
        <dbReference type="Pfam" id="PF01628"/>
    </source>
</evidence>
<dbReference type="Gene3D" id="3.30.450.40">
    <property type="match status" value="1"/>
</dbReference>
<dbReference type="EMBL" id="JAWNGA010000010">
    <property type="protein sequence ID" value="MDY5133366.1"/>
    <property type="molecule type" value="Genomic_DNA"/>
</dbReference>
<dbReference type="NCBIfam" id="TIGR00331">
    <property type="entry name" value="hrcA"/>
    <property type="match status" value="1"/>
</dbReference>
<dbReference type="InterPro" id="IPR002571">
    <property type="entry name" value="HrcA"/>
</dbReference>
<dbReference type="InterPro" id="IPR001034">
    <property type="entry name" value="DeoR_HTH"/>
</dbReference>
<evidence type="ECO:0000259" key="7">
    <source>
        <dbReference type="Pfam" id="PF08220"/>
    </source>
</evidence>
<dbReference type="Proteomes" id="UP001275049">
    <property type="component" value="Unassembled WGS sequence"/>
</dbReference>
<dbReference type="InterPro" id="IPR036390">
    <property type="entry name" value="WH_DNA-bd_sf"/>
</dbReference>
<dbReference type="RefSeq" id="WP_320755349.1">
    <property type="nucleotide sequence ID" value="NZ_CP171105.1"/>
</dbReference>
<comment type="caution">
    <text evidence="8">The sequence shown here is derived from an EMBL/GenBank/DDBJ whole genome shotgun (WGS) entry which is preliminary data.</text>
</comment>
<dbReference type="Gene3D" id="1.10.10.10">
    <property type="entry name" value="Winged helix-like DNA-binding domain superfamily/Winged helix DNA-binding domain"/>
    <property type="match status" value="1"/>
</dbReference>
<dbReference type="InterPro" id="IPR029016">
    <property type="entry name" value="GAF-like_dom_sf"/>
</dbReference>
<dbReference type="InterPro" id="IPR021153">
    <property type="entry name" value="HrcA_C"/>
</dbReference>
<feature type="domain" description="Heat-inducible transcription repressor HrcA C-terminal" evidence="6">
    <location>
        <begin position="139"/>
        <end position="370"/>
    </location>
</feature>
<keyword evidence="2 5" id="KW-0805">Transcription regulation</keyword>
<keyword evidence="3 5" id="KW-0346">Stress response</keyword>
<dbReference type="InterPro" id="IPR023120">
    <property type="entry name" value="WHTH_transcript_rep_HrcA_IDD"/>
</dbReference>
<name>A0ABU5G833_9ACTO</name>
<evidence type="ECO:0000313" key="9">
    <source>
        <dbReference type="Proteomes" id="UP001275049"/>
    </source>
</evidence>
<evidence type="ECO:0000256" key="4">
    <source>
        <dbReference type="ARBA" id="ARBA00023163"/>
    </source>
</evidence>
<proteinExistence type="inferred from homology"/>
<feature type="domain" description="HTH deoR-type" evidence="7">
    <location>
        <begin position="64"/>
        <end position="98"/>
    </location>
</feature>
<dbReference type="PANTHER" id="PTHR34824:SF1">
    <property type="entry name" value="HEAT-INDUCIBLE TRANSCRIPTION REPRESSOR HRCA"/>
    <property type="match status" value="1"/>
</dbReference>
<evidence type="ECO:0000256" key="1">
    <source>
        <dbReference type="ARBA" id="ARBA00022491"/>
    </source>
</evidence>
<evidence type="ECO:0000256" key="3">
    <source>
        <dbReference type="ARBA" id="ARBA00023016"/>
    </source>
</evidence>
<dbReference type="PANTHER" id="PTHR34824">
    <property type="entry name" value="HEAT-INDUCIBLE TRANSCRIPTION REPRESSOR HRCA"/>
    <property type="match status" value="1"/>
</dbReference>
<dbReference type="Pfam" id="PF08220">
    <property type="entry name" value="HTH_DeoR"/>
    <property type="match status" value="1"/>
</dbReference>
<sequence length="389" mass="42824">MLNFVRLSSSYNHHKRVTAKQKVKNFKISTQKGGKMAAKERRARVLEAIVRDYVTTREPVGSKTLVERYNLGVSPATVRNDMAILEAAGYITQPHTSAGRIPTDAGYRAYVDTLPELTPLKRAEKLAIQRFLAESLDLDDALARAGRLLSQLTHQVAVIQYPSLEKVRLRHMDVISLAPGRALLVLITSVGRVEQRLLRVFPEVCFDDIEDMLREINMRGAGEPLREVALVIADIARRHTVERHDNIDAGTQERRAPDVAHIASQIATAVEDCVKDDAEERITLTGTANLSRHAVDFAHSIAPVLDALEEQVVILRLLSDMHSRTAVTIGSENEHENLSEASVISTVYSDSGHGVARIGIVGPTRMDYAANIATTQAVSNYLSGLLSST</sequence>
<dbReference type="PIRSF" id="PIRSF005485">
    <property type="entry name" value="HrcA"/>
    <property type="match status" value="1"/>
</dbReference>
<keyword evidence="4 5" id="KW-0804">Transcription</keyword>
<protein>
    <recommendedName>
        <fullName evidence="5">Heat-inducible transcription repressor HrcA</fullName>
    </recommendedName>
</protein>
<organism evidence="8 9">
    <name type="scientific">Actinotignum urinale</name>
    <dbReference type="NCBI Taxonomy" id="190146"/>
    <lineage>
        <taxon>Bacteria</taxon>
        <taxon>Bacillati</taxon>
        <taxon>Actinomycetota</taxon>
        <taxon>Actinomycetes</taxon>
        <taxon>Actinomycetales</taxon>
        <taxon>Actinomycetaceae</taxon>
        <taxon>Actinotignum</taxon>
    </lineage>
</organism>
<keyword evidence="9" id="KW-1185">Reference proteome</keyword>
<accession>A0ABU5G833</accession>
<gene>
    <name evidence="5 8" type="primary">hrcA</name>
    <name evidence="8" type="ORF">R6G86_06405</name>
</gene>
<evidence type="ECO:0000256" key="2">
    <source>
        <dbReference type="ARBA" id="ARBA00023015"/>
    </source>
</evidence>
<reference evidence="8 9" key="1">
    <citation type="submission" date="2023-10" db="EMBL/GenBank/DDBJ databases">
        <title>Whole Genome based description of the genera Actinobaculum and Actinotignum reveals a complex phylogenetic relationship within the species included in the genus Actinotignum.</title>
        <authorList>
            <person name="Jensen C.S."/>
            <person name="Dargis R."/>
            <person name="Kemp M."/>
            <person name="Christensen J.J."/>
        </authorList>
    </citation>
    <scope>NUCLEOTIDE SEQUENCE [LARGE SCALE GENOMIC DNA]</scope>
    <source>
        <strain evidence="8 9">SLA_B974</strain>
    </source>
</reference>
<dbReference type="SUPFAM" id="SSF55781">
    <property type="entry name" value="GAF domain-like"/>
    <property type="match status" value="1"/>
</dbReference>
<dbReference type="InterPro" id="IPR036388">
    <property type="entry name" value="WH-like_DNA-bd_sf"/>
</dbReference>
<keyword evidence="1 5" id="KW-0678">Repressor</keyword>
<comment type="similarity">
    <text evidence="5">Belongs to the HrcA family.</text>
</comment>
<dbReference type="Pfam" id="PF01628">
    <property type="entry name" value="HrcA"/>
    <property type="match status" value="1"/>
</dbReference>
<evidence type="ECO:0000256" key="5">
    <source>
        <dbReference type="HAMAP-Rule" id="MF_00081"/>
    </source>
</evidence>
<evidence type="ECO:0000313" key="8">
    <source>
        <dbReference type="EMBL" id="MDY5133366.1"/>
    </source>
</evidence>
<comment type="function">
    <text evidence="5">Negative regulator of class I heat shock genes (grpE-dnaK-dnaJ and groELS operons). Prevents heat-shock induction of these operons.</text>
</comment>
<dbReference type="HAMAP" id="MF_00081">
    <property type="entry name" value="HrcA"/>
    <property type="match status" value="1"/>
</dbReference>
<dbReference type="Gene3D" id="3.30.390.60">
    <property type="entry name" value="Heat-inducible transcription repressor hrca homolog, domain 3"/>
    <property type="match status" value="1"/>
</dbReference>
<dbReference type="SUPFAM" id="SSF46785">
    <property type="entry name" value="Winged helix' DNA-binding domain"/>
    <property type="match status" value="1"/>
</dbReference>